<sequence length="117" mass="13107">MAKVTAPGGQSVTVRRWWWRTLPWETGFATIDAVIFLIVLPFMLMWPVWLVLKWCGVPWTVLVEHDGTEIARERVRGWRASGARIEEIAAAVQSGAMPVPDPDEPSEPIEPAGPVVY</sequence>
<dbReference type="AlphaFoldDB" id="A0A1H6LAI8"/>
<name>A0A1H6LAI8_MYCRU</name>
<reference evidence="4" key="1">
    <citation type="submission" date="2016-10" db="EMBL/GenBank/DDBJ databases">
        <authorList>
            <person name="Varghese N."/>
            <person name="Submissions S."/>
        </authorList>
    </citation>
    <scope>NUCLEOTIDE SEQUENCE [LARGE SCALE GENOMIC DNA]</scope>
    <source>
        <strain evidence="4">DSM 45405</strain>
    </source>
</reference>
<dbReference type="Proteomes" id="UP000182915">
    <property type="component" value="Chromosome I"/>
</dbReference>
<evidence type="ECO:0000313" key="3">
    <source>
        <dbReference type="EMBL" id="SEH83114.1"/>
    </source>
</evidence>
<organism evidence="3 4">
    <name type="scientific">Mycolicibacterium rutilum</name>
    <name type="common">Mycobacterium rutilum</name>
    <dbReference type="NCBI Taxonomy" id="370526"/>
    <lineage>
        <taxon>Bacteria</taxon>
        <taxon>Bacillati</taxon>
        <taxon>Actinomycetota</taxon>
        <taxon>Actinomycetes</taxon>
        <taxon>Mycobacteriales</taxon>
        <taxon>Mycobacteriaceae</taxon>
        <taxon>Mycolicibacterium</taxon>
    </lineage>
</organism>
<protein>
    <submittedName>
        <fullName evidence="3">Uncharacterized protein</fullName>
    </submittedName>
</protein>
<keyword evidence="4" id="KW-1185">Reference proteome</keyword>
<keyword evidence="2" id="KW-0812">Transmembrane</keyword>
<dbReference type="RefSeq" id="WP_197680335.1">
    <property type="nucleotide sequence ID" value="NZ_LT629971.1"/>
</dbReference>
<evidence type="ECO:0000256" key="1">
    <source>
        <dbReference type="SAM" id="MobiDB-lite"/>
    </source>
</evidence>
<gene>
    <name evidence="3" type="ORF">SAMN04489835_4650</name>
</gene>
<accession>A0A1H6LAI8</accession>
<feature type="transmembrane region" description="Helical" evidence="2">
    <location>
        <begin position="27"/>
        <end position="52"/>
    </location>
</feature>
<dbReference type="STRING" id="370526.SAMN04489835_4650"/>
<evidence type="ECO:0000313" key="4">
    <source>
        <dbReference type="Proteomes" id="UP000182915"/>
    </source>
</evidence>
<feature type="region of interest" description="Disordered" evidence="1">
    <location>
        <begin position="95"/>
        <end position="117"/>
    </location>
</feature>
<keyword evidence="2" id="KW-1133">Transmembrane helix</keyword>
<evidence type="ECO:0000256" key="2">
    <source>
        <dbReference type="SAM" id="Phobius"/>
    </source>
</evidence>
<proteinExistence type="predicted"/>
<dbReference type="EMBL" id="LT629971">
    <property type="protein sequence ID" value="SEH83114.1"/>
    <property type="molecule type" value="Genomic_DNA"/>
</dbReference>
<keyword evidence="2" id="KW-0472">Membrane</keyword>